<evidence type="ECO:0000313" key="2">
    <source>
        <dbReference type="EMBL" id="PSK53411.1"/>
    </source>
</evidence>
<feature type="region of interest" description="Disordered" evidence="1">
    <location>
        <begin position="1"/>
        <end position="20"/>
    </location>
</feature>
<feature type="region of interest" description="Disordered" evidence="1">
    <location>
        <begin position="31"/>
        <end position="78"/>
    </location>
</feature>
<dbReference type="Proteomes" id="UP000243723">
    <property type="component" value="Unassembled WGS sequence"/>
</dbReference>
<feature type="region of interest" description="Disordered" evidence="1">
    <location>
        <begin position="327"/>
        <end position="470"/>
    </location>
</feature>
<feature type="region of interest" description="Disordered" evidence="1">
    <location>
        <begin position="574"/>
        <end position="609"/>
    </location>
</feature>
<protein>
    <submittedName>
        <fullName evidence="2">Uncharacterized protein</fullName>
    </submittedName>
</protein>
<feature type="compositionally biased region" description="Basic residues" evidence="1">
    <location>
        <begin position="457"/>
        <end position="468"/>
    </location>
</feature>
<keyword evidence="3" id="KW-1185">Reference proteome</keyword>
<organism evidence="2 3">
    <name type="scientific">Elsinoe australis</name>
    <dbReference type="NCBI Taxonomy" id="40998"/>
    <lineage>
        <taxon>Eukaryota</taxon>
        <taxon>Fungi</taxon>
        <taxon>Dikarya</taxon>
        <taxon>Ascomycota</taxon>
        <taxon>Pezizomycotina</taxon>
        <taxon>Dothideomycetes</taxon>
        <taxon>Dothideomycetidae</taxon>
        <taxon>Myriangiales</taxon>
        <taxon>Elsinoaceae</taxon>
        <taxon>Elsinoe</taxon>
    </lineage>
</organism>
<feature type="compositionally biased region" description="Acidic residues" evidence="1">
    <location>
        <begin position="52"/>
        <end position="63"/>
    </location>
</feature>
<name>A0A2P7ZYX6_9PEZI</name>
<feature type="compositionally biased region" description="Acidic residues" evidence="1">
    <location>
        <begin position="592"/>
        <end position="609"/>
    </location>
</feature>
<feature type="compositionally biased region" description="Low complexity" evidence="1">
    <location>
        <begin position="1"/>
        <end position="14"/>
    </location>
</feature>
<accession>A0A2P7ZYX6</accession>
<feature type="compositionally biased region" description="Low complexity" evidence="1">
    <location>
        <begin position="145"/>
        <end position="202"/>
    </location>
</feature>
<feature type="compositionally biased region" description="Low complexity" evidence="1">
    <location>
        <begin position="219"/>
        <end position="232"/>
    </location>
</feature>
<sequence length="609" mass="66112">MSSGSSGSGRSPSPVIDPNALVSVADQVRLHHRDPINNPPPTRFGYTRVDIVELEYPSDEPADEGSPPKRRRPLPELPQQLRILNKALAKMKPTAGPYNINQGPGSSGSTLTNFVEDYDENAPMVSAQKLLHPSSESNSEDEVTETAAVPEAEDTATVSTEAEESTTAAPEVDVTTAAATEPEGTTTAATEAEGTTTAATETLKPETSQSKKRKIPTTSPAANSSQNGSSSSDATPLSRKVIPAHSRVTRANANLLATNSSSEPANPASNTNVNSYFSTNLMAVPGSRSFDGPIHHDPVTTSQMARFRPHGVIQEQKDSIQTFSNVELGDNHPHLAPTSTAPGPFRPLRHGLRDRKGKEETIIVDDDDSVPSRKEKGKGKSVVAEDEDRVTALRGNGKGKGKAIVVDDEEFVPSRQDKGKGKAISVQSDDSESESEYEEEIESPGKDNDVPWPSSKARYRPTRKHKTKAGADFDRASEYARWDKANMEDLRHGLFVRKIKRTEMAEHHDNWRAKRGFNKIGKVAINSKISKTFGEALIKMERHPKNKRPREVRDVNCWPSAEEVAAAKAARKARDAATKAAGLEIGEKGYSSDEDGEETEEAESDDEEE</sequence>
<feature type="compositionally biased region" description="Polar residues" evidence="1">
    <location>
        <begin position="99"/>
        <end position="113"/>
    </location>
</feature>
<dbReference type="AlphaFoldDB" id="A0A2P7ZYX6"/>
<feature type="compositionally biased region" description="Acidic residues" evidence="1">
    <location>
        <begin position="429"/>
        <end position="442"/>
    </location>
</feature>
<dbReference type="EMBL" id="NHZQ01000095">
    <property type="protein sequence ID" value="PSK53411.1"/>
    <property type="molecule type" value="Genomic_DNA"/>
</dbReference>
<proteinExistence type="predicted"/>
<evidence type="ECO:0000256" key="1">
    <source>
        <dbReference type="SAM" id="MobiDB-lite"/>
    </source>
</evidence>
<comment type="caution">
    <text evidence="2">The sequence shown here is derived from an EMBL/GenBank/DDBJ whole genome shotgun (WGS) entry which is preliminary data.</text>
</comment>
<evidence type="ECO:0000313" key="3">
    <source>
        <dbReference type="Proteomes" id="UP000243723"/>
    </source>
</evidence>
<feature type="region of interest" description="Disordered" evidence="1">
    <location>
        <begin position="94"/>
        <end position="238"/>
    </location>
</feature>
<gene>
    <name evidence="2" type="ORF">B9Z65_8966</name>
</gene>
<reference evidence="2 3" key="1">
    <citation type="submission" date="2017-05" db="EMBL/GenBank/DDBJ databases">
        <title>Draft genome sequence of Elsinoe australis.</title>
        <authorList>
            <person name="Cheng Q."/>
        </authorList>
    </citation>
    <scope>NUCLEOTIDE SEQUENCE [LARGE SCALE GENOMIC DNA]</scope>
    <source>
        <strain evidence="2 3">NL1</strain>
    </source>
</reference>